<gene>
    <name evidence="1" type="ORF">RRF57_000019</name>
</gene>
<dbReference type="AlphaFoldDB" id="A0AAN7UA13"/>
<keyword evidence="2" id="KW-1185">Reference proteome</keyword>
<proteinExistence type="predicted"/>
<name>A0AAN7UA13_9PEZI</name>
<dbReference type="Proteomes" id="UP001305414">
    <property type="component" value="Unassembled WGS sequence"/>
</dbReference>
<dbReference type="EMBL" id="JAWHQM010000001">
    <property type="protein sequence ID" value="KAK5624303.1"/>
    <property type="molecule type" value="Genomic_DNA"/>
</dbReference>
<sequence length="115" mass="13020">MPTKPCGNKVHISSAKSLVYELNFRGKSFRNGAHLSEIRCSLVEIHLLRHLLIPGKRVQHSRMLLGMLQRSIVNAVNILDLLVFFDAWEAFLLDARAVQHVAPGENLWAKLLRLA</sequence>
<reference evidence="1 2" key="1">
    <citation type="submission" date="2023-10" db="EMBL/GenBank/DDBJ databases">
        <title>Draft genome sequence of Xylaria bambusicola isolate GMP-LS, the root and basal stem rot pathogen of sugarcane in Indonesia.</title>
        <authorList>
            <person name="Selvaraj P."/>
            <person name="Muralishankar V."/>
            <person name="Muruganantham S."/>
            <person name="Sp S."/>
            <person name="Haryani S."/>
            <person name="Lau K.J.X."/>
            <person name="Naqvi N.I."/>
        </authorList>
    </citation>
    <scope>NUCLEOTIDE SEQUENCE [LARGE SCALE GENOMIC DNA]</scope>
    <source>
        <strain evidence="1">GMP-LS</strain>
    </source>
</reference>
<comment type="caution">
    <text evidence="1">The sequence shown here is derived from an EMBL/GenBank/DDBJ whole genome shotgun (WGS) entry which is preliminary data.</text>
</comment>
<organism evidence="1 2">
    <name type="scientific">Xylaria bambusicola</name>
    <dbReference type="NCBI Taxonomy" id="326684"/>
    <lineage>
        <taxon>Eukaryota</taxon>
        <taxon>Fungi</taxon>
        <taxon>Dikarya</taxon>
        <taxon>Ascomycota</taxon>
        <taxon>Pezizomycotina</taxon>
        <taxon>Sordariomycetes</taxon>
        <taxon>Xylariomycetidae</taxon>
        <taxon>Xylariales</taxon>
        <taxon>Xylariaceae</taxon>
        <taxon>Xylaria</taxon>
    </lineage>
</organism>
<accession>A0AAN7UA13</accession>
<evidence type="ECO:0000313" key="2">
    <source>
        <dbReference type="Proteomes" id="UP001305414"/>
    </source>
</evidence>
<protein>
    <submittedName>
        <fullName evidence="1">Uncharacterized protein</fullName>
    </submittedName>
</protein>
<evidence type="ECO:0000313" key="1">
    <source>
        <dbReference type="EMBL" id="KAK5624303.1"/>
    </source>
</evidence>